<evidence type="ECO:0000313" key="6">
    <source>
        <dbReference type="Proteomes" id="UP000240542"/>
    </source>
</evidence>
<dbReference type="InterPro" id="IPR000524">
    <property type="entry name" value="Tscrpt_reg_HTH_GntR"/>
</dbReference>
<dbReference type="SUPFAM" id="SSF46785">
    <property type="entry name" value="Winged helix' DNA-binding domain"/>
    <property type="match status" value="1"/>
</dbReference>
<reference evidence="5 6" key="1">
    <citation type="submission" date="2018-03" db="EMBL/GenBank/DDBJ databases">
        <title>Genomic Encyclopedia of Archaeal and Bacterial Type Strains, Phase II (KMG-II): from individual species to whole genera.</title>
        <authorList>
            <person name="Goeker M."/>
        </authorList>
    </citation>
    <scope>NUCLEOTIDE SEQUENCE [LARGE SCALE GENOMIC DNA]</scope>
    <source>
        <strain evidence="5 6">DSM 45312</strain>
    </source>
</reference>
<dbReference type="SMART" id="SM00895">
    <property type="entry name" value="FCD"/>
    <property type="match status" value="1"/>
</dbReference>
<dbReference type="PANTHER" id="PTHR43537">
    <property type="entry name" value="TRANSCRIPTIONAL REGULATOR, GNTR FAMILY"/>
    <property type="match status" value="1"/>
</dbReference>
<keyword evidence="6" id="KW-1185">Reference proteome</keyword>
<dbReference type="InterPro" id="IPR011711">
    <property type="entry name" value="GntR_C"/>
</dbReference>
<dbReference type="Gene3D" id="1.20.120.530">
    <property type="entry name" value="GntR ligand-binding domain-like"/>
    <property type="match status" value="1"/>
</dbReference>
<proteinExistence type="predicted"/>
<dbReference type="Gene3D" id="1.10.10.10">
    <property type="entry name" value="Winged helix-like DNA-binding domain superfamily/Winged helix DNA-binding domain"/>
    <property type="match status" value="1"/>
</dbReference>
<dbReference type="GO" id="GO:0003700">
    <property type="term" value="F:DNA-binding transcription factor activity"/>
    <property type="evidence" value="ECO:0007669"/>
    <property type="project" value="InterPro"/>
</dbReference>
<evidence type="ECO:0000259" key="4">
    <source>
        <dbReference type="PROSITE" id="PS50949"/>
    </source>
</evidence>
<keyword evidence="3" id="KW-0804">Transcription</keyword>
<gene>
    <name evidence="5" type="ORF">CLV63_101348</name>
</gene>
<dbReference type="Pfam" id="PF00392">
    <property type="entry name" value="GntR"/>
    <property type="match status" value="1"/>
</dbReference>
<dbReference type="PANTHER" id="PTHR43537:SF5">
    <property type="entry name" value="UXU OPERON TRANSCRIPTIONAL REGULATOR"/>
    <property type="match status" value="1"/>
</dbReference>
<dbReference type="SUPFAM" id="SSF48008">
    <property type="entry name" value="GntR ligand-binding domain-like"/>
    <property type="match status" value="1"/>
</dbReference>
<evidence type="ECO:0000313" key="5">
    <source>
        <dbReference type="EMBL" id="PSL00869.1"/>
    </source>
</evidence>
<dbReference type="Proteomes" id="UP000240542">
    <property type="component" value="Unassembled WGS sequence"/>
</dbReference>
<dbReference type="Pfam" id="PF07729">
    <property type="entry name" value="FCD"/>
    <property type="match status" value="1"/>
</dbReference>
<dbReference type="InterPro" id="IPR036388">
    <property type="entry name" value="WH-like_DNA-bd_sf"/>
</dbReference>
<dbReference type="SMART" id="SM00345">
    <property type="entry name" value="HTH_GNTR"/>
    <property type="match status" value="1"/>
</dbReference>
<protein>
    <submittedName>
        <fullName evidence="5">DNA-binding GntR family transcriptional regulator</fullName>
    </submittedName>
</protein>
<evidence type="ECO:0000256" key="3">
    <source>
        <dbReference type="ARBA" id="ARBA00023163"/>
    </source>
</evidence>
<organism evidence="5 6">
    <name type="scientific">Murinocardiopsis flavida</name>
    <dbReference type="NCBI Taxonomy" id="645275"/>
    <lineage>
        <taxon>Bacteria</taxon>
        <taxon>Bacillati</taxon>
        <taxon>Actinomycetota</taxon>
        <taxon>Actinomycetes</taxon>
        <taxon>Streptosporangiales</taxon>
        <taxon>Nocardiopsidaceae</taxon>
        <taxon>Murinocardiopsis</taxon>
    </lineage>
</organism>
<evidence type="ECO:0000256" key="2">
    <source>
        <dbReference type="ARBA" id="ARBA00023125"/>
    </source>
</evidence>
<dbReference type="GO" id="GO:0003677">
    <property type="term" value="F:DNA binding"/>
    <property type="evidence" value="ECO:0007669"/>
    <property type="project" value="UniProtKB-KW"/>
</dbReference>
<keyword evidence="2 5" id="KW-0238">DNA-binding</keyword>
<dbReference type="PROSITE" id="PS50949">
    <property type="entry name" value="HTH_GNTR"/>
    <property type="match status" value="1"/>
</dbReference>
<name>A0A2P8DUG9_9ACTN</name>
<dbReference type="RefSeq" id="WP_106581043.1">
    <property type="nucleotide sequence ID" value="NZ_PYGA01000001.1"/>
</dbReference>
<keyword evidence="1" id="KW-0805">Transcription regulation</keyword>
<dbReference type="InterPro" id="IPR008920">
    <property type="entry name" value="TF_FadR/GntR_C"/>
</dbReference>
<dbReference type="EMBL" id="PYGA01000001">
    <property type="protein sequence ID" value="PSL00869.1"/>
    <property type="molecule type" value="Genomic_DNA"/>
</dbReference>
<feature type="domain" description="HTH gntR-type" evidence="4">
    <location>
        <begin position="6"/>
        <end position="74"/>
    </location>
</feature>
<evidence type="ECO:0000256" key="1">
    <source>
        <dbReference type="ARBA" id="ARBA00023015"/>
    </source>
</evidence>
<dbReference type="OrthoDB" id="4120783at2"/>
<dbReference type="InterPro" id="IPR036390">
    <property type="entry name" value="WH_DNA-bd_sf"/>
</dbReference>
<sequence>MRLKRVSLVDQAVADLRARIVDGQLEPGTPLTEALVGEQLGIARPTTREVLLRLHGEGLVQRAERGMALAVTRITREELRDIYTARLHLELAGTRSFASAPRAARDALATSLAHLEDAASSPDRYTQVQADARCHTAVVALTGSRRLVAAHERLMTEARLASTAARSAKFGAIDAEGHRAFQYLLASGDVEGACTQLTGRLDSARQRLAELLPEA</sequence>
<accession>A0A2P8DUG9</accession>
<comment type="caution">
    <text evidence="5">The sequence shown here is derived from an EMBL/GenBank/DDBJ whole genome shotgun (WGS) entry which is preliminary data.</text>
</comment>
<dbReference type="AlphaFoldDB" id="A0A2P8DUG9"/>